<dbReference type="Proteomes" id="UP000605846">
    <property type="component" value="Unassembled WGS sequence"/>
</dbReference>
<comment type="similarity">
    <text evidence="1">Belongs to the FMO family.</text>
</comment>
<keyword evidence="7" id="KW-1185">Reference proteome</keyword>
<evidence type="ECO:0000256" key="3">
    <source>
        <dbReference type="ARBA" id="ARBA00022827"/>
    </source>
</evidence>
<dbReference type="EMBL" id="JABAYA010000039">
    <property type="protein sequence ID" value="KAF7728338.1"/>
    <property type="molecule type" value="Genomic_DNA"/>
</dbReference>
<organism evidence="6 7">
    <name type="scientific">Apophysomyces ossiformis</name>
    <dbReference type="NCBI Taxonomy" id="679940"/>
    <lineage>
        <taxon>Eukaryota</taxon>
        <taxon>Fungi</taxon>
        <taxon>Fungi incertae sedis</taxon>
        <taxon>Mucoromycota</taxon>
        <taxon>Mucoromycotina</taxon>
        <taxon>Mucoromycetes</taxon>
        <taxon>Mucorales</taxon>
        <taxon>Mucorineae</taxon>
        <taxon>Mucoraceae</taxon>
        <taxon>Apophysomyces</taxon>
    </lineage>
</organism>
<dbReference type="PIRSF" id="PIRSF000332">
    <property type="entry name" value="FMO"/>
    <property type="match status" value="1"/>
</dbReference>
<sequence>MTVALNGSDNLKESIPTNASPRHVATMEEVVEQSLKVANEAFEDPHVFSRPIRRAAVVGAGPAGLATAKKLRDRGIEVRVFETQAEVGGVWFYNKTPSVKPSVPSDKLAPIEALPDVPDNEVVEEEVVLAPETERWFAQEHPGSGCYEDLHCNTATPILQLEDFPWPEGTPLFVPHTGVCNYFKSFAEHFGLYPFIELNTAVKQISKKSDGSWSVMVAKSEKVGDKIRIKRWRETFDAVAVAAGSFQDPFIPDVKGLKEYDTLWPERVSHSKQFRHPRDFKGKNVLVVGGHVSAVDIVRHLQGVAENVYLSFRGPFELESEILNAFRSAIPKDIVLKPAIQGFVNQDGKVDGTVTFEDGTTLDVDRVIYCTGYMANLPFLGNLRVHMDERDQAKDGVVVDGKRPIETYHEIFHIDDPTLAFLGFPSHVTLVRFFSYQANAVARVWEGTARLPSQSKMRNLMENSKPSCPIDDLTVHFESLRAQAFITWLNRHAELCNVSGLKELTNYYGPELAERWVPMFEEWIKFSEATIAKTREKELRYA</sequence>
<dbReference type="InterPro" id="IPR050346">
    <property type="entry name" value="FMO-like"/>
</dbReference>
<dbReference type="OrthoDB" id="66881at2759"/>
<reference evidence="6" key="1">
    <citation type="submission" date="2020-01" db="EMBL/GenBank/DDBJ databases">
        <title>Genome Sequencing of Three Apophysomyces-Like Fungal Strains Confirms a Novel Fungal Genus in the Mucoromycota with divergent Burkholderia-like Endosymbiotic Bacteria.</title>
        <authorList>
            <person name="Stajich J.E."/>
            <person name="Macias A.M."/>
            <person name="Carter-House D."/>
            <person name="Lovett B."/>
            <person name="Kasson L.R."/>
            <person name="Berry K."/>
            <person name="Grigoriev I."/>
            <person name="Chang Y."/>
            <person name="Spatafora J."/>
            <person name="Kasson M.T."/>
        </authorList>
    </citation>
    <scope>NUCLEOTIDE SEQUENCE</scope>
    <source>
        <strain evidence="6">NRRL A-21654</strain>
    </source>
</reference>
<dbReference type="Pfam" id="PF00743">
    <property type="entry name" value="FMO-like"/>
    <property type="match status" value="2"/>
</dbReference>
<evidence type="ECO:0000313" key="6">
    <source>
        <dbReference type="EMBL" id="KAF7728338.1"/>
    </source>
</evidence>
<gene>
    <name evidence="6" type="ORF">EC973_006279</name>
</gene>
<dbReference type="SUPFAM" id="SSF51905">
    <property type="entry name" value="FAD/NAD(P)-binding domain"/>
    <property type="match status" value="2"/>
</dbReference>
<evidence type="ECO:0000256" key="4">
    <source>
        <dbReference type="ARBA" id="ARBA00022857"/>
    </source>
</evidence>
<protein>
    <recommendedName>
        <fullName evidence="8">Thiol-specific monooxygenase</fullName>
    </recommendedName>
</protein>
<comment type="caution">
    <text evidence="6">The sequence shown here is derived from an EMBL/GenBank/DDBJ whole genome shotgun (WGS) entry which is preliminary data.</text>
</comment>
<dbReference type="Gene3D" id="3.50.50.60">
    <property type="entry name" value="FAD/NAD(P)-binding domain"/>
    <property type="match status" value="2"/>
</dbReference>
<dbReference type="PANTHER" id="PTHR23023">
    <property type="entry name" value="DIMETHYLANILINE MONOOXYGENASE"/>
    <property type="match status" value="1"/>
</dbReference>
<dbReference type="Pfam" id="PF13450">
    <property type="entry name" value="NAD_binding_8"/>
    <property type="match status" value="1"/>
</dbReference>
<keyword evidence="4" id="KW-0521">NADP</keyword>
<keyword evidence="5" id="KW-0560">Oxidoreductase</keyword>
<keyword evidence="3" id="KW-0274">FAD</keyword>
<dbReference type="GO" id="GO:0004499">
    <property type="term" value="F:N,N-dimethylaniline monooxygenase activity"/>
    <property type="evidence" value="ECO:0007669"/>
    <property type="project" value="InterPro"/>
</dbReference>
<evidence type="ECO:0008006" key="8">
    <source>
        <dbReference type="Google" id="ProtNLM"/>
    </source>
</evidence>
<evidence type="ECO:0000256" key="5">
    <source>
        <dbReference type="ARBA" id="ARBA00023002"/>
    </source>
</evidence>
<keyword evidence="2" id="KW-0285">Flavoprotein</keyword>
<evidence type="ECO:0000313" key="7">
    <source>
        <dbReference type="Proteomes" id="UP000605846"/>
    </source>
</evidence>
<dbReference type="GO" id="GO:0050660">
    <property type="term" value="F:flavin adenine dinucleotide binding"/>
    <property type="evidence" value="ECO:0007669"/>
    <property type="project" value="InterPro"/>
</dbReference>
<dbReference type="InterPro" id="IPR020946">
    <property type="entry name" value="Flavin_mOase-like"/>
</dbReference>
<dbReference type="InterPro" id="IPR000960">
    <property type="entry name" value="Flavin_mOase"/>
</dbReference>
<dbReference type="AlphaFoldDB" id="A0A8H7BQV0"/>
<dbReference type="InterPro" id="IPR036188">
    <property type="entry name" value="FAD/NAD-bd_sf"/>
</dbReference>
<dbReference type="PRINTS" id="PR00419">
    <property type="entry name" value="ADXRDTASE"/>
</dbReference>
<dbReference type="GO" id="GO:0050661">
    <property type="term" value="F:NADP binding"/>
    <property type="evidence" value="ECO:0007669"/>
    <property type="project" value="InterPro"/>
</dbReference>
<evidence type="ECO:0000256" key="1">
    <source>
        <dbReference type="ARBA" id="ARBA00009183"/>
    </source>
</evidence>
<evidence type="ECO:0000256" key="2">
    <source>
        <dbReference type="ARBA" id="ARBA00022630"/>
    </source>
</evidence>
<name>A0A8H7BQV0_9FUNG</name>
<accession>A0A8H7BQV0</accession>
<proteinExistence type="inferred from homology"/>